<organism evidence="3">
    <name type="scientific">Schistosoma curassoni</name>
    <dbReference type="NCBI Taxonomy" id="6186"/>
    <lineage>
        <taxon>Eukaryota</taxon>
        <taxon>Metazoa</taxon>
        <taxon>Spiralia</taxon>
        <taxon>Lophotrochozoa</taxon>
        <taxon>Platyhelminthes</taxon>
        <taxon>Trematoda</taxon>
        <taxon>Digenea</taxon>
        <taxon>Strigeidida</taxon>
        <taxon>Schistosomatoidea</taxon>
        <taxon>Schistosomatidae</taxon>
        <taxon>Schistosoma</taxon>
    </lineage>
</organism>
<dbReference type="Proteomes" id="UP000279833">
    <property type="component" value="Unassembled WGS sequence"/>
</dbReference>
<name>A0A183JWD0_9TREM</name>
<reference evidence="1 2" key="2">
    <citation type="submission" date="2018-11" db="EMBL/GenBank/DDBJ databases">
        <authorList>
            <consortium name="Pathogen Informatics"/>
        </authorList>
    </citation>
    <scope>NUCLEOTIDE SEQUENCE [LARGE SCALE GENOMIC DNA]</scope>
    <source>
        <strain evidence="1">Dakar</strain>
        <strain evidence="2">Dakar, Senegal</strain>
    </source>
</reference>
<evidence type="ECO:0000313" key="3">
    <source>
        <dbReference type="WBParaSite" id="SCUD_0000702501-mRNA-1"/>
    </source>
</evidence>
<dbReference type="AlphaFoldDB" id="A0A183JWD0"/>
<sequence length="78" mass="9103">MPHLTTRELINTVTWNFQNNVEKSEETLNLLVPLNTLDIEAAHIYLPTNVTPPTIEEIRMTIEQINRERAATPRNMKY</sequence>
<keyword evidence="2" id="KW-1185">Reference proteome</keyword>
<evidence type="ECO:0000313" key="1">
    <source>
        <dbReference type="EMBL" id="VDP24598.1"/>
    </source>
</evidence>
<accession>A0A183JWD0</accession>
<gene>
    <name evidence="1" type="ORF">SCUD_LOCUS7025</name>
</gene>
<proteinExistence type="predicted"/>
<evidence type="ECO:0000313" key="2">
    <source>
        <dbReference type="Proteomes" id="UP000279833"/>
    </source>
</evidence>
<dbReference type="EMBL" id="UZAK01032232">
    <property type="protein sequence ID" value="VDP24598.1"/>
    <property type="molecule type" value="Genomic_DNA"/>
</dbReference>
<reference evidence="3" key="1">
    <citation type="submission" date="2016-06" db="UniProtKB">
        <authorList>
            <consortium name="WormBaseParasite"/>
        </authorList>
    </citation>
    <scope>IDENTIFICATION</scope>
</reference>
<protein>
    <submittedName>
        <fullName evidence="3">COMM domain-containing protein</fullName>
    </submittedName>
</protein>
<dbReference type="WBParaSite" id="SCUD_0000702501-mRNA-1">
    <property type="protein sequence ID" value="SCUD_0000702501-mRNA-1"/>
    <property type="gene ID" value="SCUD_0000702501"/>
</dbReference>